<dbReference type="KEGG" id="pfj:MYCFIDRAFT_183522"/>
<evidence type="ECO:0000256" key="1">
    <source>
        <dbReference type="SAM" id="MobiDB-lite"/>
    </source>
</evidence>
<dbReference type="VEuPathDB" id="FungiDB:MYCFIDRAFT_183522"/>
<name>M2ZMK9_PSEFD</name>
<dbReference type="Proteomes" id="UP000016932">
    <property type="component" value="Unassembled WGS sequence"/>
</dbReference>
<keyword evidence="3" id="KW-1185">Reference proteome</keyword>
<protein>
    <submittedName>
        <fullName evidence="2">Uncharacterized protein</fullName>
    </submittedName>
</protein>
<reference evidence="2 3" key="1">
    <citation type="journal article" date="2012" name="PLoS Pathog.">
        <title>Diverse lifestyles and strategies of plant pathogenesis encoded in the genomes of eighteen Dothideomycetes fungi.</title>
        <authorList>
            <person name="Ohm R.A."/>
            <person name="Feau N."/>
            <person name="Henrissat B."/>
            <person name="Schoch C.L."/>
            <person name="Horwitz B.A."/>
            <person name="Barry K.W."/>
            <person name="Condon B.J."/>
            <person name="Copeland A.C."/>
            <person name="Dhillon B."/>
            <person name="Glaser F."/>
            <person name="Hesse C.N."/>
            <person name="Kosti I."/>
            <person name="LaButti K."/>
            <person name="Lindquist E.A."/>
            <person name="Lucas S."/>
            <person name="Salamov A.A."/>
            <person name="Bradshaw R.E."/>
            <person name="Ciuffetti L."/>
            <person name="Hamelin R.C."/>
            <person name="Kema G.H.J."/>
            <person name="Lawrence C."/>
            <person name="Scott J.A."/>
            <person name="Spatafora J.W."/>
            <person name="Turgeon B.G."/>
            <person name="de Wit P.J.G.M."/>
            <person name="Zhong S."/>
            <person name="Goodwin S.B."/>
            <person name="Grigoriev I.V."/>
        </authorList>
    </citation>
    <scope>NUCLEOTIDE SEQUENCE [LARGE SCALE GENOMIC DNA]</scope>
    <source>
        <strain evidence="2 3">CIRAD86</strain>
    </source>
</reference>
<proteinExistence type="predicted"/>
<dbReference type="EMBL" id="KB446561">
    <property type="protein sequence ID" value="EME80324.1"/>
    <property type="molecule type" value="Genomic_DNA"/>
</dbReference>
<accession>M2ZMK9</accession>
<evidence type="ECO:0000313" key="2">
    <source>
        <dbReference type="EMBL" id="EME80324.1"/>
    </source>
</evidence>
<organism evidence="2 3">
    <name type="scientific">Pseudocercospora fijiensis (strain CIRAD86)</name>
    <name type="common">Black leaf streak disease fungus</name>
    <name type="synonym">Mycosphaerella fijiensis</name>
    <dbReference type="NCBI Taxonomy" id="383855"/>
    <lineage>
        <taxon>Eukaryota</taxon>
        <taxon>Fungi</taxon>
        <taxon>Dikarya</taxon>
        <taxon>Ascomycota</taxon>
        <taxon>Pezizomycotina</taxon>
        <taxon>Dothideomycetes</taxon>
        <taxon>Dothideomycetidae</taxon>
        <taxon>Mycosphaerellales</taxon>
        <taxon>Mycosphaerellaceae</taxon>
        <taxon>Pseudocercospora</taxon>
    </lineage>
</organism>
<dbReference type="AlphaFoldDB" id="M2ZMK9"/>
<dbReference type="GeneID" id="19334679"/>
<dbReference type="HOGENOM" id="CLU_2832271_0_0_1"/>
<dbReference type="RefSeq" id="XP_007929296.1">
    <property type="nucleotide sequence ID" value="XM_007931105.1"/>
</dbReference>
<sequence length="66" mass="7380">MWLQRKQDCQASRGRIRGRQAEGAAGEIEMAYTTKQLEAIRGHARRGLFGFSRANRATGEAVESGW</sequence>
<feature type="region of interest" description="Disordered" evidence="1">
    <location>
        <begin position="1"/>
        <end position="20"/>
    </location>
</feature>
<gene>
    <name evidence="2" type="ORF">MYCFIDRAFT_183522</name>
</gene>
<evidence type="ECO:0000313" key="3">
    <source>
        <dbReference type="Proteomes" id="UP000016932"/>
    </source>
</evidence>